<evidence type="ECO:0000256" key="2">
    <source>
        <dbReference type="ARBA" id="ARBA00023125"/>
    </source>
</evidence>
<dbReference type="InterPro" id="IPR036388">
    <property type="entry name" value="WH-like_DNA-bd_sf"/>
</dbReference>
<name>A0ABQ0T5H5_9BACL</name>
<dbReference type="Pfam" id="PF07702">
    <property type="entry name" value="UTRA"/>
    <property type="match status" value="1"/>
</dbReference>
<sequence>MMSIKGNVRSLFLLVMDKIKSDIETGLLRPGERLPSEAELSKQLGVSRATLREALRLLEEEKIVIRRHGVGTFINSKPVFSGGIGELFSVTDAIERQGYTAGTLILKTSFGESAEEERKRLALNPGEGVLIVERIRTADGEPVVYCVDRIPAHLVPGGYAASGESIFKWLESVTGVRIAYAVADIEPMGYNEKVSNLLHCDKSAPMLLLKQIHYDESEKPVLYSHNYFRADKIHFHVVRRRL</sequence>
<dbReference type="EMBL" id="BJOL01000013">
    <property type="protein sequence ID" value="GED58117.1"/>
    <property type="molecule type" value="Genomic_DNA"/>
</dbReference>
<dbReference type="PANTHER" id="PTHR44846">
    <property type="entry name" value="MANNOSYL-D-GLYCERATE TRANSPORT/METABOLISM SYSTEM REPRESSOR MNGR-RELATED"/>
    <property type="match status" value="1"/>
</dbReference>
<keyword evidence="1" id="KW-0805">Transcription regulation</keyword>
<dbReference type="SUPFAM" id="SSF64288">
    <property type="entry name" value="Chorismate lyase-like"/>
    <property type="match status" value="1"/>
</dbReference>
<dbReference type="InterPro" id="IPR028978">
    <property type="entry name" value="Chorismate_lyase_/UTRA_dom_sf"/>
</dbReference>
<keyword evidence="6" id="KW-1185">Reference proteome</keyword>
<comment type="caution">
    <text evidence="5">The sequence shown here is derived from an EMBL/GenBank/DDBJ whole genome shotgun (WGS) entry which is preliminary data.</text>
</comment>
<dbReference type="PRINTS" id="PR00035">
    <property type="entry name" value="HTHGNTR"/>
</dbReference>
<protein>
    <submittedName>
        <fullName evidence="5">HTH-type transcriptional regulator YmfC</fullName>
    </submittedName>
</protein>
<evidence type="ECO:0000259" key="4">
    <source>
        <dbReference type="PROSITE" id="PS50949"/>
    </source>
</evidence>
<gene>
    <name evidence="5" type="primary">ymfC</name>
    <name evidence="5" type="ORF">BFO01nite_22490</name>
</gene>
<dbReference type="Proteomes" id="UP000319498">
    <property type="component" value="Unassembled WGS sequence"/>
</dbReference>
<feature type="domain" description="HTH gntR-type" evidence="4">
    <location>
        <begin position="9"/>
        <end position="77"/>
    </location>
</feature>
<dbReference type="InterPro" id="IPR036390">
    <property type="entry name" value="WH_DNA-bd_sf"/>
</dbReference>
<accession>A0ABQ0T5H5</accession>
<dbReference type="PROSITE" id="PS50949">
    <property type="entry name" value="HTH_GNTR"/>
    <property type="match status" value="1"/>
</dbReference>
<keyword evidence="2" id="KW-0238">DNA-binding</keyword>
<reference evidence="5 6" key="1">
    <citation type="submission" date="2019-06" db="EMBL/GenBank/DDBJ databases">
        <title>Whole genome shotgun sequence of Brevibacillus formosus NBRC 15716.</title>
        <authorList>
            <person name="Hosoyama A."/>
            <person name="Uohara A."/>
            <person name="Ohji S."/>
            <person name="Ichikawa N."/>
        </authorList>
    </citation>
    <scope>NUCLEOTIDE SEQUENCE [LARGE SCALE GENOMIC DNA]</scope>
    <source>
        <strain evidence="5 6">NBRC 15716</strain>
    </source>
</reference>
<dbReference type="InterPro" id="IPR011663">
    <property type="entry name" value="UTRA"/>
</dbReference>
<dbReference type="Pfam" id="PF00392">
    <property type="entry name" value="GntR"/>
    <property type="match status" value="1"/>
</dbReference>
<proteinExistence type="predicted"/>
<keyword evidence="3" id="KW-0804">Transcription</keyword>
<organism evidence="5 6">
    <name type="scientific">Brevibacillus formosus</name>
    <dbReference type="NCBI Taxonomy" id="54913"/>
    <lineage>
        <taxon>Bacteria</taxon>
        <taxon>Bacillati</taxon>
        <taxon>Bacillota</taxon>
        <taxon>Bacilli</taxon>
        <taxon>Bacillales</taxon>
        <taxon>Paenibacillaceae</taxon>
        <taxon>Brevibacillus</taxon>
    </lineage>
</organism>
<evidence type="ECO:0000313" key="6">
    <source>
        <dbReference type="Proteomes" id="UP000319498"/>
    </source>
</evidence>
<dbReference type="Gene3D" id="3.40.1410.10">
    <property type="entry name" value="Chorismate lyase-like"/>
    <property type="match status" value="1"/>
</dbReference>
<evidence type="ECO:0000256" key="1">
    <source>
        <dbReference type="ARBA" id="ARBA00023015"/>
    </source>
</evidence>
<dbReference type="InterPro" id="IPR000524">
    <property type="entry name" value="Tscrpt_reg_HTH_GntR"/>
</dbReference>
<dbReference type="CDD" id="cd07377">
    <property type="entry name" value="WHTH_GntR"/>
    <property type="match status" value="1"/>
</dbReference>
<evidence type="ECO:0000313" key="5">
    <source>
        <dbReference type="EMBL" id="GED58117.1"/>
    </source>
</evidence>
<dbReference type="PANTHER" id="PTHR44846:SF17">
    <property type="entry name" value="GNTR-FAMILY TRANSCRIPTIONAL REGULATOR"/>
    <property type="match status" value="1"/>
</dbReference>
<dbReference type="SMART" id="SM00345">
    <property type="entry name" value="HTH_GNTR"/>
    <property type="match status" value="1"/>
</dbReference>
<dbReference type="SMART" id="SM00866">
    <property type="entry name" value="UTRA"/>
    <property type="match status" value="1"/>
</dbReference>
<evidence type="ECO:0000256" key="3">
    <source>
        <dbReference type="ARBA" id="ARBA00023163"/>
    </source>
</evidence>
<dbReference type="Gene3D" id="1.10.10.10">
    <property type="entry name" value="Winged helix-like DNA-binding domain superfamily/Winged helix DNA-binding domain"/>
    <property type="match status" value="1"/>
</dbReference>
<dbReference type="InterPro" id="IPR050679">
    <property type="entry name" value="Bact_HTH_transcr_reg"/>
</dbReference>
<dbReference type="SUPFAM" id="SSF46785">
    <property type="entry name" value="Winged helix' DNA-binding domain"/>
    <property type="match status" value="1"/>
</dbReference>